<gene>
    <name evidence="2" type="ORF">COT82_00085</name>
</gene>
<dbReference type="InterPro" id="IPR014717">
    <property type="entry name" value="Transl_elong_EF1B/ribsomal_bS6"/>
</dbReference>
<keyword evidence="1" id="KW-0472">Membrane</keyword>
<name>A0A2M6WW45_9BACT</name>
<dbReference type="GO" id="GO:0043683">
    <property type="term" value="P:type IV pilus assembly"/>
    <property type="evidence" value="ECO:0007669"/>
    <property type="project" value="InterPro"/>
</dbReference>
<evidence type="ECO:0000313" key="3">
    <source>
        <dbReference type="Proteomes" id="UP000230481"/>
    </source>
</evidence>
<evidence type="ECO:0000313" key="2">
    <source>
        <dbReference type="EMBL" id="PIT97013.1"/>
    </source>
</evidence>
<keyword evidence="1" id="KW-0812">Transmembrane</keyword>
<dbReference type="Gene3D" id="3.30.70.60">
    <property type="match status" value="1"/>
</dbReference>
<dbReference type="AlphaFoldDB" id="A0A2M6WW45"/>
<protein>
    <recommendedName>
        <fullName evidence="4">Pilus assembly protein PilO</fullName>
    </recommendedName>
</protein>
<dbReference type="Proteomes" id="UP000230481">
    <property type="component" value="Unassembled WGS sequence"/>
</dbReference>
<dbReference type="InterPro" id="IPR007445">
    <property type="entry name" value="PilO"/>
</dbReference>
<comment type="caution">
    <text evidence="2">The sequence shown here is derived from an EMBL/GenBank/DDBJ whole genome shotgun (WGS) entry which is preliminary data.</text>
</comment>
<dbReference type="GO" id="GO:0043107">
    <property type="term" value="P:type IV pilus-dependent motility"/>
    <property type="evidence" value="ECO:0007669"/>
    <property type="project" value="InterPro"/>
</dbReference>
<sequence>MIRLTFPIIFILISIGLFFIYIDPVYSDIQLKISERNEFNNALDKSRELREVRDRLLSLYNTFSTNDLDNLKKLLPDNVDNVRLILDIDYIASTYGMRIKNVTINKKDNREVGVIGPSNKLFESVKLSFSVVSSYDNFIQFVRNIEKSLRVVDITEVSLIQQGDEINNLTYEYRIGLETYWLK</sequence>
<accession>A0A2M6WW45</accession>
<dbReference type="EMBL" id="PFAA01000001">
    <property type="protein sequence ID" value="PIT97013.1"/>
    <property type="molecule type" value="Genomic_DNA"/>
</dbReference>
<feature type="transmembrane region" description="Helical" evidence="1">
    <location>
        <begin position="6"/>
        <end position="26"/>
    </location>
</feature>
<evidence type="ECO:0008006" key="4">
    <source>
        <dbReference type="Google" id="ProtNLM"/>
    </source>
</evidence>
<organism evidence="2 3">
    <name type="scientific">Candidatus Campbellbacteria bacterium CG10_big_fil_rev_8_21_14_0_10_35_52</name>
    <dbReference type="NCBI Taxonomy" id="1974527"/>
    <lineage>
        <taxon>Bacteria</taxon>
        <taxon>Candidatus Campbelliibacteriota</taxon>
    </lineage>
</organism>
<keyword evidence="1" id="KW-1133">Transmembrane helix</keyword>
<proteinExistence type="predicted"/>
<reference evidence="3" key="1">
    <citation type="submission" date="2017-09" db="EMBL/GenBank/DDBJ databases">
        <title>Depth-based differentiation of microbial function through sediment-hosted aquifers and enrichment of novel symbionts in the deep terrestrial subsurface.</title>
        <authorList>
            <person name="Probst A.J."/>
            <person name="Ladd B."/>
            <person name="Jarett J.K."/>
            <person name="Geller-Mcgrath D.E."/>
            <person name="Sieber C.M.K."/>
            <person name="Emerson J.B."/>
            <person name="Anantharaman K."/>
            <person name="Thomas B.C."/>
            <person name="Malmstrom R."/>
            <person name="Stieglmeier M."/>
            <person name="Klingl A."/>
            <person name="Woyke T."/>
            <person name="Ryan C.M."/>
            <person name="Banfield J.F."/>
        </authorList>
    </citation>
    <scope>NUCLEOTIDE SEQUENCE [LARGE SCALE GENOMIC DNA]</scope>
</reference>
<evidence type="ECO:0000256" key="1">
    <source>
        <dbReference type="SAM" id="Phobius"/>
    </source>
</evidence>
<dbReference type="Pfam" id="PF04350">
    <property type="entry name" value="PilO"/>
    <property type="match status" value="1"/>
</dbReference>